<sequence length="311" mass="36516">MKVSFIILHYKTIMATKMCIDSLINLNDINECNIVVYDNGSNDGTLKKLKAEYVNHKNIIFVKNTQGGSFSEGNNEAYRLVKQQYGPKFMVFLNSDVQIKQHKFVTILEKEYEKFNHPYVLGPDVYNPRTKQHQSPMFQNVVTLDEIEWKITNEKKRLKRIDEIVKEYEHAKKTENLKKIIPNVVLEARDRLLKKDTSFLYKKRYLKNSVLQGSCIIVTPKYIESENCIFEPDTKFYAEELLLALKCATLGYETIYSKKLKVRHWHGMSSGFNVIPSKESLELKEKRLIHAYNIYKETLLSNPWKDRKNES</sequence>
<dbReference type="Gene3D" id="3.90.550.10">
    <property type="entry name" value="Spore Coat Polysaccharide Biosynthesis Protein SpsA, Chain A"/>
    <property type="match status" value="1"/>
</dbReference>
<dbReference type="PANTHER" id="PTHR43179:SF12">
    <property type="entry name" value="GALACTOFURANOSYLTRANSFERASE GLFT2"/>
    <property type="match status" value="1"/>
</dbReference>
<evidence type="ECO:0000256" key="1">
    <source>
        <dbReference type="ARBA" id="ARBA00004776"/>
    </source>
</evidence>
<dbReference type="Pfam" id="PF00535">
    <property type="entry name" value="Glycos_transf_2"/>
    <property type="match status" value="1"/>
</dbReference>
<evidence type="ECO:0000256" key="2">
    <source>
        <dbReference type="ARBA" id="ARBA00006739"/>
    </source>
</evidence>
<dbReference type="AlphaFoldDB" id="A0A0R2GZ45"/>
<protein>
    <recommendedName>
        <fullName evidence="5">Glycosyltransferase 2-like domain-containing protein</fullName>
    </recommendedName>
</protein>
<dbReference type="Proteomes" id="UP000051639">
    <property type="component" value="Unassembled WGS sequence"/>
</dbReference>
<dbReference type="OrthoDB" id="8936324at2"/>
<accession>A0A0R2GZ45</accession>
<comment type="pathway">
    <text evidence="1">Cell wall biogenesis; cell wall polysaccharide biosynthesis.</text>
</comment>
<dbReference type="RefSeq" id="WP_056993676.1">
    <property type="nucleotide sequence ID" value="NZ_JQBA01000002.1"/>
</dbReference>
<dbReference type="GO" id="GO:0016757">
    <property type="term" value="F:glycosyltransferase activity"/>
    <property type="evidence" value="ECO:0007669"/>
    <property type="project" value="UniProtKB-KW"/>
</dbReference>
<keyword evidence="3" id="KW-0328">Glycosyltransferase</keyword>
<dbReference type="InterPro" id="IPR001173">
    <property type="entry name" value="Glyco_trans_2-like"/>
</dbReference>
<dbReference type="PATRIC" id="fig|148604.4.peg.744"/>
<comment type="caution">
    <text evidence="6">The sequence shown here is derived from an EMBL/GenBank/DDBJ whole genome shotgun (WGS) entry which is preliminary data.</text>
</comment>
<name>A0A0R2GZ45_9LACO</name>
<evidence type="ECO:0000256" key="3">
    <source>
        <dbReference type="ARBA" id="ARBA00022676"/>
    </source>
</evidence>
<organism evidence="6 7">
    <name type="scientific">Limosilactobacillus ingluviei</name>
    <dbReference type="NCBI Taxonomy" id="148604"/>
    <lineage>
        <taxon>Bacteria</taxon>
        <taxon>Bacillati</taxon>
        <taxon>Bacillota</taxon>
        <taxon>Bacilli</taxon>
        <taxon>Lactobacillales</taxon>
        <taxon>Lactobacillaceae</taxon>
        <taxon>Limosilactobacillus</taxon>
    </lineage>
</organism>
<gene>
    <name evidence="6" type="ORF">IV41_GL000736</name>
</gene>
<dbReference type="PANTHER" id="PTHR43179">
    <property type="entry name" value="RHAMNOSYLTRANSFERASE WBBL"/>
    <property type="match status" value="1"/>
</dbReference>
<reference evidence="6 7" key="1">
    <citation type="journal article" date="2015" name="Genome Announc.">
        <title>Expanding the biotechnology potential of lactobacilli through comparative genomics of 213 strains and associated genera.</title>
        <authorList>
            <person name="Sun Z."/>
            <person name="Harris H.M."/>
            <person name="McCann A."/>
            <person name="Guo C."/>
            <person name="Argimon S."/>
            <person name="Zhang W."/>
            <person name="Yang X."/>
            <person name="Jeffery I.B."/>
            <person name="Cooney J.C."/>
            <person name="Kagawa T.F."/>
            <person name="Liu W."/>
            <person name="Song Y."/>
            <person name="Salvetti E."/>
            <person name="Wrobel A."/>
            <person name="Rasinkangas P."/>
            <person name="Parkhill J."/>
            <person name="Rea M.C."/>
            <person name="O'Sullivan O."/>
            <person name="Ritari J."/>
            <person name="Douillard F.P."/>
            <person name="Paul Ross R."/>
            <person name="Yang R."/>
            <person name="Briner A.E."/>
            <person name="Felis G.E."/>
            <person name="de Vos W.M."/>
            <person name="Barrangou R."/>
            <person name="Klaenhammer T.R."/>
            <person name="Caufield P.W."/>
            <person name="Cui Y."/>
            <person name="Zhang H."/>
            <person name="O'Toole P.W."/>
        </authorList>
    </citation>
    <scope>NUCLEOTIDE SEQUENCE [LARGE SCALE GENOMIC DNA]</scope>
    <source>
        <strain evidence="6 7">DSM 14792</strain>
    </source>
</reference>
<keyword evidence="4" id="KW-0808">Transferase</keyword>
<proteinExistence type="inferred from homology"/>
<evidence type="ECO:0000256" key="4">
    <source>
        <dbReference type="ARBA" id="ARBA00022679"/>
    </source>
</evidence>
<comment type="similarity">
    <text evidence="2">Belongs to the glycosyltransferase 2 family.</text>
</comment>
<feature type="domain" description="Glycosyltransferase 2-like" evidence="5">
    <location>
        <begin position="5"/>
        <end position="122"/>
    </location>
</feature>
<keyword evidence="7" id="KW-1185">Reference proteome</keyword>
<evidence type="ECO:0000313" key="7">
    <source>
        <dbReference type="Proteomes" id="UP000051639"/>
    </source>
</evidence>
<evidence type="ECO:0000313" key="6">
    <source>
        <dbReference type="EMBL" id="KRN45518.1"/>
    </source>
</evidence>
<evidence type="ECO:0000259" key="5">
    <source>
        <dbReference type="Pfam" id="PF00535"/>
    </source>
</evidence>
<dbReference type="InterPro" id="IPR029044">
    <property type="entry name" value="Nucleotide-diphossugar_trans"/>
</dbReference>
<dbReference type="EMBL" id="JQBA01000002">
    <property type="protein sequence ID" value="KRN45518.1"/>
    <property type="molecule type" value="Genomic_DNA"/>
</dbReference>
<dbReference type="SUPFAM" id="SSF53448">
    <property type="entry name" value="Nucleotide-diphospho-sugar transferases"/>
    <property type="match status" value="1"/>
</dbReference>